<dbReference type="GO" id="GO:0003677">
    <property type="term" value="F:DNA binding"/>
    <property type="evidence" value="ECO:0007669"/>
    <property type="project" value="InterPro"/>
</dbReference>
<feature type="site" description="Interaction with DNA substrate" evidence="8">
    <location>
        <position position="370"/>
    </location>
</feature>
<dbReference type="InterPro" id="IPR036691">
    <property type="entry name" value="Endo/exonu/phosph_ase_sf"/>
</dbReference>
<dbReference type="PROSITE" id="PS00728">
    <property type="entry name" value="AP_NUCLEASE_F1_3"/>
    <property type="match status" value="1"/>
</dbReference>
<dbReference type="PROSITE" id="PS51435">
    <property type="entry name" value="AP_NUCLEASE_F1_4"/>
    <property type="match status" value="1"/>
</dbReference>
<dbReference type="CDD" id="cd09087">
    <property type="entry name" value="Ape1-like_AP-endo"/>
    <property type="match status" value="1"/>
</dbReference>
<dbReference type="GeneID" id="20815605"/>
<dbReference type="PANTHER" id="PTHR22748">
    <property type="entry name" value="AP ENDONUCLEASE"/>
    <property type="match status" value="1"/>
</dbReference>
<feature type="binding site" evidence="7">
    <location>
        <position position="370"/>
    </location>
    <ligand>
        <name>Mg(2+)</name>
        <dbReference type="ChEBI" id="CHEBI:18420"/>
        <label>1</label>
    </ligand>
</feature>
<feature type="compositionally biased region" description="Polar residues" evidence="10">
    <location>
        <begin position="36"/>
        <end position="46"/>
    </location>
</feature>
<feature type="site" description="Important for catalytic activity" evidence="8">
    <location>
        <position position="344"/>
    </location>
</feature>
<accession>W4FVY4</accession>
<feature type="active site" description="Proton donor/acceptor" evidence="6">
    <location>
        <position position="272"/>
    </location>
</feature>
<sequence>MGRTTKVAASTPKPKAAKRSAPSDEVQPGNKPGNEGESTFAENPSTGGWAFLKPPSSSQLKKPKKASQRSDDDVEFPPLSEADTAVFDDILPLTKAGNTNDSLRILAWNVNGLRAVLKKDNYFRAYIARENPDVLCLSETKIDDAALGQVKQILPQYPHQYWNCADQKGSSLLIETHVIMIGQLFVGYAGTAVFSKVEPLSVRTSLVVAGQPDNEGRFVALEFSSFWLVHTYVPNAGQKLERLAYRTESWDKALFAELKALDQSKPVVWCGDLNVAHQEIDIHDPKGNKNKTAGFTDAERESFGGFLASGFVDTFRHLNELAQAYTYFSYRFGARGKNKGWRLDYFVVSSTLLDKVEDSFIRPSITGSDHLPIGLTLKK</sequence>
<feature type="binding site" evidence="7">
    <location>
        <position position="109"/>
    </location>
    <ligand>
        <name>Mg(2+)</name>
        <dbReference type="ChEBI" id="CHEBI:18420"/>
        <label>1</label>
    </ligand>
</feature>
<feature type="site" description="Transition state stabilizer" evidence="8">
    <location>
        <position position="274"/>
    </location>
</feature>
<organism evidence="12">
    <name type="scientific">Aphanomyces astaci</name>
    <name type="common">Crayfish plague agent</name>
    <dbReference type="NCBI Taxonomy" id="112090"/>
    <lineage>
        <taxon>Eukaryota</taxon>
        <taxon>Sar</taxon>
        <taxon>Stramenopiles</taxon>
        <taxon>Oomycota</taxon>
        <taxon>Saprolegniomycetes</taxon>
        <taxon>Saprolegniales</taxon>
        <taxon>Verrucalvaceae</taxon>
        <taxon>Aphanomyces</taxon>
    </lineage>
</organism>
<feature type="binding site" evidence="7">
    <location>
        <position position="274"/>
    </location>
    <ligand>
        <name>Mg(2+)</name>
        <dbReference type="ChEBI" id="CHEBI:18420"/>
        <label>1</label>
    </ligand>
</feature>
<dbReference type="GO" id="GO:0005634">
    <property type="term" value="C:nucleus"/>
    <property type="evidence" value="ECO:0007669"/>
    <property type="project" value="TreeGrafter"/>
</dbReference>
<dbReference type="GO" id="GO:0003906">
    <property type="term" value="F:DNA-(apurinic or apyrimidinic site) endonuclease activity"/>
    <property type="evidence" value="ECO:0007669"/>
    <property type="project" value="TreeGrafter"/>
</dbReference>
<feature type="domain" description="Endonuclease/exonuclease/phosphatase" evidence="11">
    <location>
        <begin position="107"/>
        <end position="370"/>
    </location>
</feature>
<evidence type="ECO:0000259" key="11">
    <source>
        <dbReference type="Pfam" id="PF03372"/>
    </source>
</evidence>
<keyword evidence="9" id="KW-0227">DNA damage</keyword>
<evidence type="ECO:0000256" key="10">
    <source>
        <dbReference type="SAM" id="MobiDB-lite"/>
    </source>
</evidence>
<feature type="active site" evidence="6">
    <location>
        <position position="232"/>
    </location>
</feature>
<evidence type="ECO:0000256" key="5">
    <source>
        <dbReference type="ARBA" id="ARBA00022842"/>
    </source>
</evidence>
<keyword evidence="3 7" id="KW-0479">Metal-binding</keyword>
<feature type="binding site" evidence="7">
    <location>
        <position position="369"/>
    </location>
    <ligand>
        <name>Mg(2+)</name>
        <dbReference type="ChEBI" id="CHEBI:18420"/>
        <label>1</label>
    </ligand>
</feature>
<dbReference type="PANTHER" id="PTHR22748:SF6">
    <property type="entry name" value="DNA-(APURINIC OR APYRIMIDINIC SITE) ENDONUCLEASE"/>
    <property type="match status" value="1"/>
</dbReference>
<comment type="similarity">
    <text evidence="2 9">Belongs to the DNA repair enzymes AP/ExoA family.</text>
</comment>
<dbReference type="RefSeq" id="XP_009839481.1">
    <property type="nucleotide sequence ID" value="XM_009841179.1"/>
</dbReference>
<evidence type="ECO:0000313" key="12">
    <source>
        <dbReference type="EMBL" id="ETV70818.1"/>
    </source>
</evidence>
<evidence type="ECO:0000256" key="9">
    <source>
        <dbReference type="RuleBase" id="RU362131"/>
    </source>
</evidence>
<feature type="binding site" evidence="7">
    <location>
        <position position="272"/>
    </location>
    <ligand>
        <name>Mg(2+)</name>
        <dbReference type="ChEBI" id="CHEBI:18420"/>
        <label>1</label>
    </ligand>
</feature>
<protein>
    <recommendedName>
        <fullName evidence="9">DNA-(apurinic or apyrimidinic site) endonuclease</fullName>
        <ecNumber evidence="9">3.1.-.-</ecNumber>
    </recommendedName>
</protein>
<comment type="cofactor">
    <cofactor evidence="1">
        <name>Mn(2+)</name>
        <dbReference type="ChEBI" id="CHEBI:29035"/>
    </cofactor>
</comment>
<dbReference type="InterPro" id="IPR005135">
    <property type="entry name" value="Endo/exonuclease/phosphatase"/>
</dbReference>
<dbReference type="OrthoDB" id="498125at2759"/>
<feature type="region of interest" description="Disordered" evidence="10">
    <location>
        <begin position="1"/>
        <end position="78"/>
    </location>
</feature>
<keyword evidence="9" id="KW-0234">DNA repair</keyword>
<dbReference type="VEuPathDB" id="FungiDB:H257_13609"/>
<dbReference type="EMBL" id="KI913163">
    <property type="protein sequence ID" value="ETV70818.1"/>
    <property type="molecule type" value="Genomic_DNA"/>
</dbReference>
<proteinExistence type="inferred from homology"/>
<dbReference type="Gene3D" id="3.60.10.10">
    <property type="entry name" value="Endonuclease/exonuclease/phosphatase"/>
    <property type="match status" value="1"/>
</dbReference>
<dbReference type="InterPro" id="IPR004808">
    <property type="entry name" value="AP_endonuc_1"/>
</dbReference>
<dbReference type="InterPro" id="IPR020848">
    <property type="entry name" value="AP_endonuclease_F1_CS"/>
</dbReference>
<feature type="active site" description="Proton acceptor" evidence="6">
    <location>
        <position position="370"/>
    </location>
</feature>
<evidence type="ECO:0000256" key="8">
    <source>
        <dbReference type="PIRSR" id="PIRSR604808-3"/>
    </source>
</evidence>
<dbReference type="GO" id="GO:0008311">
    <property type="term" value="F:double-stranded DNA 3'-5' DNA exonuclease activity"/>
    <property type="evidence" value="ECO:0007669"/>
    <property type="project" value="TreeGrafter"/>
</dbReference>
<evidence type="ECO:0000256" key="6">
    <source>
        <dbReference type="PIRSR" id="PIRSR604808-1"/>
    </source>
</evidence>
<dbReference type="GO" id="GO:0006284">
    <property type="term" value="P:base-excision repair"/>
    <property type="evidence" value="ECO:0007669"/>
    <property type="project" value="TreeGrafter"/>
</dbReference>
<keyword evidence="5 7" id="KW-0460">Magnesium</keyword>
<feature type="binding site" evidence="7">
    <location>
        <position position="139"/>
    </location>
    <ligand>
        <name>Mg(2+)</name>
        <dbReference type="ChEBI" id="CHEBI:18420"/>
        <label>1</label>
    </ligand>
</feature>
<dbReference type="EC" id="3.1.-.-" evidence="9"/>
<dbReference type="GO" id="GO:0008081">
    <property type="term" value="F:phosphoric diester hydrolase activity"/>
    <property type="evidence" value="ECO:0007669"/>
    <property type="project" value="TreeGrafter"/>
</dbReference>
<evidence type="ECO:0000256" key="7">
    <source>
        <dbReference type="PIRSR" id="PIRSR604808-2"/>
    </source>
</evidence>
<dbReference type="GO" id="GO:0046872">
    <property type="term" value="F:metal ion binding"/>
    <property type="evidence" value="ECO:0007669"/>
    <property type="project" value="UniProtKB-KW"/>
</dbReference>
<keyword evidence="4" id="KW-0378">Hydrolase</keyword>
<dbReference type="NCBIfam" id="TIGR00633">
    <property type="entry name" value="xth"/>
    <property type="match status" value="1"/>
</dbReference>
<evidence type="ECO:0000256" key="4">
    <source>
        <dbReference type="ARBA" id="ARBA00022801"/>
    </source>
</evidence>
<gene>
    <name evidence="12" type="ORF">H257_13609</name>
</gene>
<dbReference type="Pfam" id="PF03372">
    <property type="entry name" value="Exo_endo_phos"/>
    <property type="match status" value="1"/>
</dbReference>
<comment type="cofactor">
    <cofactor evidence="7 9">
        <name>Mg(2+)</name>
        <dbReference type="ChEBI" id="CHEBI:18420"/>
    </cofactor>
    <cofactor evidence="7 9">
        <name>Mn(2+)</name>
        <dbReference type="ChEBI" id="CHEBI:29035"/>
    </cofactor>
    <text evidence="7 9">Probably binds two magnesium or manganese ions per subunit.</text>
</comment>
<dbReference type="SUPFAM" id="SSF56219">
    <property type="entry name" value="DNase I-like"/>
    <property type="match status" value="1"/>
</dbReference>
<evidence type="ECO:0000256" key="3">
    <source>
        <dbReference type="ARBA" id="ARBA00022723"/>
    </source>
</evidence>
<evidence type="ECO:0000256" key="1">
    <source>
        <dbReference type="ARBA" id="ARBA00001936"/>
    </source>
</evidence>
<name>W4FVY4_APHAT</name>
<evidence type="ECO:0000256" key="2">
    <source>
        <dbReference type="ARBA" id="ARBA00007092"/>
    </source>
</evidence>
<dbReference type="NCBIfam" id="TIGR00195">
    <property type="entry name" value="exoDNase_III"/>
    <property type="match status" value="1"/>
</dbReference>
<dbReference type="STRING" id="112090.W4FVY4"/>
<dbReference type="AlphaFoldDB" id="W4FVY4"/>
<dbReference type="PROSITE" id="PS00727">
    <property type="entry name" value="AP_NUCLEASE_F1_2"/>
    <property type="match status" value="1"/>
</dbReference>
<reference evidence="12" key="1">
    <citation type="submission" date="2013-12" db="EMBL/GenBank/DDBJ databases">
        <title>The Genome Sequence of Aphanomyces astaci APO3.</title>
        <authorList>
            <consortium name="The Broad Institute Genomics Platform"/>
            <person name="Russ C."/>
            <person name="Tyler B."/>
            <person name="van West P."/>
            <person name="Dieguez-Uribeondo J."/>
            <person name="Young S.K."/>
            <person name="Zeng Q."/>
            <person name="Gargeya S."/>
            <person name="Fitzgerald M."/>
            <person name="Abouelleil A."/>
            <person name="Alvarado L."/>
            <person name="Chapman S.B."/>
            <person name="Gainer-Dewar J."/>
            <person name="Goldberg J."/>
            <person name="Griggs A."/>
            <person name="Gujja S."/>
            <person name="Hansen M."/>
            <person name="Howarth C."/>
            <person name="Imamovic A."/>
            <person name="Ireland A."/>
            <person name="Larimer J."/>
            <person name="McCowan C."/>
            <person name="Murphy C."/>
            <person name="Pearson M."/>
            <person name="Poon T.W."/>
            <person name="Priest M."/>
            <person name="Roberts A."/>
            <person name="Saif S."/>
            <person name="Shea T."/>
            <person name="Sykes S."/>
            <person name="Wortman J."/>
            <person name="Nusbaum C."/>
            <person name="Birren B."/>
        </authorList>
    </citation>
    <scope>NUCLEOTIDE SEQUENCE [LARGE SCALE GENOMIC DNA]</scope>
    <source>
        <strain evidence="12">APO3</strain>
    </source>
</reference>
<keyword evidence="7" id="KW-0464">Manganese</keyword>